<dbReference type="Proteomes" id="UP001164746">
    <property type="component" value="Chromosome 14"/>
</dbReference>
<keyword evidence="1" id="KW-0472">Membrane</keyword>
<dbReference type="EMBL" id="CP111025">
    <property type="protein sequence ID" value="WAR26170.1"/>
    <property type="molecule type" value="Genomic_DNA"/>
</dbReference>
<feature type="transmembrane region" description="Helical" evidence="1">
    <location>
        <begin position="27"/>
        <end position="47"/>
    </location>
</feature>
<accession>A0ABY7FVD7</accession>
<evidence type="ECO:0000313" key="2">
    <source>
        <dbReference type="EMBL" id="WAR26170.1"/>
    </source>
</evidence>
<reference evidence="2" key="1">
    <citation type="submission" date="2022-11" db="EMBL/GenBank/DDBJ databases">
        <title>Centuries of genome instability and evolution in soft-shell clam transmissible cancer (bioRxiv).</title>
        <authorList>
            <person name="Hart S.F.M."/>
            <person name="Yonemitsu M.A."/>
            <person name="Giersch R.M."/>
            <person name="Beal B.F."/>
            <person name="Arriagada G."/>
            <person name="Davis B.W."/>
            <person name="Ostrander E.A."/>
            <person name="Goff S.P."/>
            <person name="Metzger M.J."/>
        </authorList>
    </citation>
    <scope>NUCLEOTIDE SEQUENCE</scope>
    <source>
        <strain evidence="2">MELC-2E11</strain>
        <tissue evidence="2">Siphon/mantle</tissue>
    </source>
</reference>
<proteinExistence type="predicted"/>
<protein>
    <submittedName>
        <fullName evidence="2">Uncharacterized protein</fullName>
    </submittedName>
</protein>
<organism evidence="2 3">
    <name type="scientific">Mya arenaria</name>
    <name type="common">Soft-shell clam</name>
    <dbReference type="NCBI Taxonomy" id="6604"/>
    <lineage>
        <taxon>Eukaryota</taxon>
        <taxon>Metazoa</taxon>
        <taxon>Spiralia</taxon>
        <taxon>Lophotrochozoa</taxon>
        <taxon>Mollusca</taxon>
        <taxon>Bivalvia</taxon>
        <taxon>Autobranchia</taxon>
        <taxon>Heteroconchia</taxon>
        <taxon>Euheterodonta</taxon>
        <taxon>Imparidentia</taxon>
        <taxon>Neoheterodontei</taxon>
        <taxon>Myida</taxon>
        <taxon>Myoidea</taxon>
        <taxon>Myidae</taxon>
        <taxon>Mya</taxon>
    </lineage>
</organism>
<keyword evidence="3" id="KW-1185">Reference proteome</keyword>
<keyword evidence="1" id="KW-0812">Transmembrane</keyword>
<name>A0ABY7FVD7_MYAAR</name>
<sequence>MERHRTVSGTCPDCTRGNSWCNEHSDVRIMATFVFRCGACGLFFATLSAMQTHRCNRTLCSETARETDEAPENSGEVEVNSEQPATQASGILYNICITC</sequence>
<keyword evidence="1" id="KW-1133">Transmembrane helix</keyword>
<gene>
    <name evidence="2" type="ORF">MAR_011874</name>
</gene>
<evidence type="ECO:0000256" key="1">
    <source>
        <dbReference type="SAM" id="Phobius"/>
    </source>
</evidence>
<evidence type="ECO:0000313" key="3">
    <source>
        <dbReference type="Proteomes" id="UP001164746"/>
    </source>
</evidence>